<name>A0A392Q7N0_9FABA</name>
<accession>A0A392Q7N0</accession>
<dbReference type="PANTHER" id="PTHR24559:SF444">
    <property type="entry name" value="REVERSE TRANSCRIPTASE DOMAIN-CONTAINING PROTEIN"/>
    <property type="match status" value="1"/>
</dbReference>
<dbReference type="InterPro" id="IPR043502">
    <property type="entry name" value="DNA/RNA_pol_sf"/>
</dbReference>
<dbReference type="SUPFAM" id="SSF56672">
    <property type="entry name" value="DNA/RNA polymerases"/>
    <property type="match status" value="1"/>
</dbReference>
<reference evidence="1 2" key="1">
    <citation type="journal article" date="2018" name="Front. Plant Sci.">
        <title>Red Clover (Trifolium pratense) and Zigzag Clover (T. medium) - A Picture of Genomic Similarities and Differences.</title>
        <authorList>
            <person name="Dluhosova J."/>
            <person name="Istvanek J."/>
            <person name="Nedelnik J."/>
            <person name="Repkova J."/>
        </authorList>
    </citation>
    <scope>NUCLEOTIDE SEQUENCE [LARGE SCALE GENOMIC DNA]</scope>
    <source>
        <strain evidence="2">cv. 10/8</strain>
        <tissue evidence="1">Leaf</tissue>
    </source>
</reference>
<dbReference type="Proteomes" id="UP000265520">
    <property type="component" value="Unassembled WGS sequence"/>
</dbReference>
<keyword evidence="2" id="KW-1185">Reference proteome</keyword>
<dbReference type="InterPro" id="IPR053134">
    <property type="entry name" value="RNA-dir_DNA_polymerase"/>
</dbReference>
<organism evidence="1 2">
    <name type="scientific">Trifolium medium</name>
    <dbReference type="NCBI Taxonomy" id="97028"/>
    <lineage>
        <taxon>Eukaryota</taxon>
        <taxon>Viridiplantae</taxon>
        <taxon>Streptophyta</taxon>
        <taxon>Embryophyta</taxon>
        <taxon>Tracheophyta</taxon>
        <taxon>Spermatophyta</taxon>
        <taxon>Magnoliopsida</taxon>
        <taxon>eudicotyledons</taxon>
        <taxon>Gunneridae</taxon>
        <taxon>Pentapetalae</taxon>
        <taxon>rosids</taxon>
        <taxon>fabids</taxon>
        <taxon>Fabales</taxon>
        <taxon>Fabaceae</taxon>
        <taxon>Papilionoideae</taxon>
        <taxon>50 kb inversion clade</taxon>
        <taxon>NPAAA clade</taxon>
        <taxon>Hologalegina</taxon>
        <taxon>IRL clade</taxon>
        <taxon>Trifolieae</taxon>
        <taxon>Trifolium</taxon>
    </lineage>
</organism>
<dbReference type="AlphaFoldDB" id="A0A392Q7N0"/>
<comment type="caution">
    <text evidence="1">The sequence shown here is derived from an EMBL/GenBank/DDBJ whole genome shotgun (WGS) entry which is preliminary data.</text>
</comment>
<protein>
    <recommendedName>
        <fullName evidence="3">Gag-pol polyprotein</fullName>
    </recommendedName>
</protein>
<dbReference type="PANTHER" id="PTHR24559">
    <property type="entry name" value="TRANSPOSON TY3-I GAG-POL POLYPROTEIN"/>
    <property type="match status" value="1"/>
</dbReference>
<evidence type="ECO:0000313" key="2">
    <source>
        <dbReference type="Proteomes" id="UP000265520"/>
    </source>
</evidence>
<dbReference type="Gene3D" id="3.10.10.10">
    <property type="entry name" value="HIV Type 1 Reverse Transcriptase, subunit A, domain 1"/>
    <property type="match status" value="1"/>
</dbReference>
<sequence>PREEFQDRRVSPIEELEQVQIGEEPHQTTNLGTTLQPAERERIVKILKDNVDLFAWKPSNMPGIDESVITHKLSISPDIKPISQRKRKIGEERRAVIVEEVAKLKEAGFIEEIKYPSWLANVVMVKKANGKWRMCVDFTDLNKACPKDPYPLPNIDRVQPD</sequence>
<dbReference type="EMBL" id="LXQA010119668">
    <property type="protein sequence ID" value="MCI20403.1"/>
    <property type="molecule type" value="Genomic_DNA"/>
</dbReference>
<feature type="non-terminal residue" evidence="1">
    <location>
        <position position="1"/>
    </location>
</feature>
<proteinExistence type="predicted"/>
<evidence type="ECO:0008006" key="3">
    <source>
        <dbReference type="Google" id="ProtNLM"/>
    </source>
</evidence>
<evidence type="ECO:0000313" key="1">
    <source>
        <dbReference type="EMBL" id="MCI20403.1"/>
    </source>
</evidence>